<dbReference type="RefSeq" id="WP_087654543.1">
    <property type="nucleotide sequence ID" value="NZ_FCOL02000002.1"/>
</dbReference>
<dbReference type="SUPFAM" id="SSF52540">
    <property type="entry name" value="P-loop containing nucleoside triphosphate hydrolases"/>
    <property type="match status" value="1"/>
</dbReference>
<dbReference type="SMART" id="SM00382">
    <property type="entry name" value="AAA"/>
    <property type="match status" value="1"/>
</dbReference>
<comment type="similarity">
    <text evidence="1">Belongs to the ABC transporter superfamily.</text>
</comment>
<evidence type="ECO:0000256" key="1">
    <source>
        <dbReference type="ARBA" id="ARBA00005417"/>
    </source>
</evidence>
<dbReference type="Proteomes" id="UP000054925">
    <property type="component" value="Unassembled WGS sequence"/>
</dbReference>
<protein>
    <submittedName>
        <fullName evidence="8">ABC transporter-like protein</fullName>
    </submittedName>
</protein>
<dbReference type="PANTHER" id="PTHR46743">
    <property type="entry name" value="TEICHOIC ACIDS EXPORT ATP-BINDING PROTEIN TAGH"/>
    <property type="match status" value="1"/>
</dbReference>
<evidence type="ECO:0000313" key="8">
    <source>
        <dbReference type="EMBL" id="SAL15753.1"/>
    </source>
</evidence>
<dbReference type="PANTHER" id="PTHR46743:SF2">
    <property type="entry name" value="TEICHOIC ACIDS EXPORT ATP-BINDING PROTEIN TAGH"/>
    <property type="match status" value="1"/>
</dbReference>
<dbReference type="InterPro" id="IPR015860">
    <property type="entry name" value="ABC_transpr_TagH-like"/>
</dbReference>
<dbReference type="Pfam" id="PF00005">
    <property type="entry name" value="ABC_tran"/>
    <property type="match status" value="1"/>
</dbReference>
<dbReference type="InterPro" id="IPR027417">
    <property type="entry name" value="P-loop_NTPase"/>
</dbReference>
<keyword evidence="2" id="KW-0813">Transport</keyword>
<dbReference type="EMBL" id="FCOL02000002">
    <property type="protein sequence ID" value="SAL15753.1"/>
    <property type="molecule type" value="Genomic_DNA"/>
</dbReference>
<dbReference type="CDD" id="cd03220">
    <property type="entry name" value="ABC_KpsT_Wzt"/>
    <property type="match status" value="1"/>
</dbReference>
<dbReference type="InterPro" id="IPR050683">
    <property type="entry name" value="Bact_Polysacc_Export_ATP-bd"/>
</dbReference>
<sequence length="248" mass="26861">MAYISLENCTLHLPVYGTGNRSLKQMVLAAATGGRIASNSRNITVVEALRDITLEIRAGDRVGLVGHNGAGKTTLLRMLAGIYEPTFGTFRSQGKVTSLLDVTLGLDYEATGYENIILRGLILGATKDRMRELTPSIAEFSELGDYLSMPVRTYSSGMVLRLAFSIITSVEADILLMDEWLSVGDASFVAKAEERMQSFVGRASIMVLASHNPAIIDDLCNVRLTLEHGTIKEVVRLERPAGAPVSVV</sequence>
<dbReference type="Gene3D" id="3.40.50.300">
    <property type="entry name" value="P-loop containing nucleotide triphosphate hydrolases"/>
    <property type="match status" value="1"/>
</dbReference>
<reference evidence="8" key="1">
    <citation type="submission" date="2016-01" db="EMBL/GenBank/DDBJ databases">
        <authorList>
            <person name="Peeters C."/>
        </authorList>
    </citation>
    <scope>NUCLEOTIDE SEQUENCE [LARGE SCALE GENOMIC DNA]</scope>
    <source>
        <strain evidence="8">LMG 22937</strain>
    </source>
</reference>
<evidence type="ECO:0000259" key="7">
    <source>
        <dbReference type="PROSITE" id="PS50893"/>
    </source>
</evidence>
<dbReference type="GO" id="GO:0016020">
    <property type="term" value="C:membrane"/>
    <property type="evidence" value="ECO:0007669"/>
    <property type="project" value="InterPro"/>
</dbReference>
<organism evidence="8 9">
    <name type="scientific">Caballeronia terrestris</name>
    <dbReference type="NCBI Taxonomy" id="1226301"/>
    <lineage>
        <taxon>Bacteria</taxon>
        <taxon>Pseudomonadati</taxon>
        <taxon>Pseudomonadota</taxon>
        <taxon>Betaproteobacteria</taxon>
        <taxon>Burkholderiales</taxon>
        <taxon>Burkholderiaceae</taxon>
        <taxon>Caballeronia</taxon>
    </lineage>
</organism>
<comment type="caution">
    <text evidence="8">The sequence shown here is derived from an EMBL/GenBank/DDBJ whole genome shotgun (WGS) entry which is preliminary data.</text>
</comment>
<dbReference type="OrthoDB" id="9778870at2"/>
<dbReference type="InterPro" id="IPR003439">
    <property type="entry name" value="ABC_transporter-like_ATP-bd"/>
</dbReference>
<evidence type="ECO:0000256" key="2">
    <source>
        <dbReference type="ARBA" id="ARBA00022448"/>
    </source>
</evidence>
<dbReference type="GO" id="GO:0140359">
    <property type="term" value="F:ABC-type transporter activity"/>
    <property type="evidence" value="ECO:0007669"/>
    <property type="project" value="InterPro"/>
</dbReference>
<dbReference type="PROSITE" id="PS50893">
    <property type="entry name" value="ABC_TRANSPORTER_2"/>
    <property type="match status" value="1"/>
</dbReference>
<keyword evidence="5" id="KW-0547">Nucleotide-binding</keyword>
<evidence type="ECO:0000256" key="5">
    <source>
        <dbReference type="ARBA" id="ARBA00022741"/>
    </source>
</evidence>
<dbReference type="GO" id="GO:0005524">
    <property type="term" value="F:ATP binding"/>
    <property type="evidence" value="ECO:0007669"/>
    <property type="project" value="UniProtKB-KW"/>
</dbReference>
<dbReference type="GO" id="GO:0016887">
    <property type="term" value="F:ATP hydrolysis activity"/>
    <property type="evidence" value="ECO:0007669"/>
    <property type="project" value="InterPro"/>
</dbReference>
<gene>
    <name evidence="8" type="ORF">AWB67_00371</name>
</gene>
<keyword evidence="4" id="KW-0472">Membrane</keyword>
<keyword evidence="4" id="KW-0997">Cell inner membrane</keyword>
<keyword evidence="3" id="KW-1003">Cell membrane</keyword>
<evidence type="ECO:0000256" key="3">
    <source>
        <dbReference type="ARBA" id="ARBA00022475"/>
    </source>
</evidence>
<accession>A0A158F7X5</accession>
<feature type="domain" description="ABC transporter" evidence="7">
    <location>
        <begin position="34"/>
        <end position="248"/>
    </location>
</feature>
<proteinExistence type="inferred from homology"/>
<evidence type="ECO:0000313" key="9">
    <source>
        <dbReference type="Proteomes" id="UP000054925"/>
    </source>
</evidence>
<name>A0A158F7X5_9BURK</name>
<keyword evidence="9" id="KW-1185">Reference proteome</keyword>
<dbReference type="InterPro" id="IPR003593">
    <property type="entry name" value="AAA+_ATPase"/>
</dbReference>
<evidence type="ECO:0000256" key="6">
    <source>
        <dbReference type="ARBA" id="ARBA00022840"/>
    </source>
</evidence>
<evidence type="ECO:0000256" key="4">
    <source>
        <dbReference type="ARBA" id="ARBA00022519"/>
    </source>
</evidence>
<dbReference type="AlphaFoldDB" id="A0A158F7X5"/>
<keyword evidence="6" id="KW-0067">ATP-binding</keyword>